<keyword evidence="2" id="KW-1185">Reference proteome</keyword>
<protein>
    <submittedName>
        <fullName evidence="1">Uncharacterized protein</fullName>
    </submittedName>
</protein>
<dbReference type="Proteomes" id="UP000019140">
    <property type="component" value="Unassembled WGS sequence"/>
</dbReference>
<reference evidence="1 2" key="1">
    <citation type="journal article" date="2014" name="Nature">
        <title>An environmental bacterial taxon with a large and distinct metabolic repertoire.</title>
        <authorList>
            <person name="Wilson M.C."/>
            <person name="Mori T."/>
            <person name="Ruckert C."/>
            <person name="Uria A.R."/>
            <person name="Helf M.J."/>
            <person name="Takada K."/>
            <person name="Gernert C."/>
            <person name="Steffens U.A."/>
            <person name="Heycke N."/>
            <person name="Schmitt S."/>
            <person name="Rinke C."/>
            <person name="Helfrich E.J."/>
            <person name="Brachmann A.O."/>
            <person name="Gurgui C."/>
            <person name="Wakimoto T."/>
            <person name="Kracht M."/>
            <person name="Crusemann M."/>
            <person name="Hentschel U."/>
            <person name="Abe I."/>
            <person name="Matsunaga S."/>
            <person name="Kalinowski J."/>
            <person name="Takeyama H."/>
            <person name="Piel J."/>
        </authorList>
    </citation>
    <scope>NUCLEOTIDE SEQUENCE [LARGE SCALE GENOMIC DNA]</scope>
    <source>
        <strain evidence="2">TSY2</strain>
    </source>
</reference>
<name>W4L4W3_9BACT</name>
<comment type="caution">
    <text evidence="1">The sequence shown here is derived from an EMBL/GenBank/DDBJ whole genome shotgun (WGS) entry which is preliminary data.</text>
</comment>
<organism evidence="1 2">
    <name type="scientific">Candidatus Entotheonella gemina</name>
    <dbReference type="NCBI Taxonomy" id="1429439"/>
    <lineage>
        <taxon>Bacteria</taxon>
        <taxon>Pseudomonadati</taxon>
        <taxon>Nitrospinota/Tectimicrobiota group</taxon>
        <taxon>Candidatus Tectimicrobiota</taxon>
        <taxon>Candidatus Entotheonellia</taxon>
        <taxon>Candidatus Entotheonellales</taxon>
        <taxon>Candidatus Entotheonellaceae</taxon>
        <taxon>Candidatus Entotheonella</taxon>
    </lineage>
</organism>
<dbReference type="EMBL" id="AZHX01002758">
    <property type="protein sequence ID" value="ETW92919.1"/>
    <property type="molecule type" value="Genomic_DNA"/>
</dbReference>
<accession>W4L4W3</accession>
<gene>
    <name evidence="1" type="ORF">ETSY2_52310</name>
</gene>
<sequence length="41" mass="4483">MGLRNMRTRATTLEAVLEIKRLSQGGTEIICTVPLDTSVHA</sequence>
<dbReference type="AlphaFoldDB" id="W4L4W3"/>
<proteinExistence type="predicted"/>
<dbReference type="HOGENOM" id="CLU_3267303_0_0_7"/>
<evidence type="ECO:0000313" key="1">
    <source>
        <dbReference type="EMBL" id="ETW92919.1"/>
    </source>
</evidence>
<evidence type="ECO:0000313" key="2">
    <source>
        <dbReference type="Proteomes" id="UP000019140"/>
    </source>
</evidence>